<dbReference type="EMBL" id="MU002624">
    <property type="protein sequence ID" value="KAF2785880.1"/>
    <property type="molecule type" value="Genomic_DNA"/>
</dbReference>
<evidence type="ECO:0000313" key="4">
    <source>
        <dbReference type="Proteomes" id="UP000799757"/>
    </source>
</evidence>
<dbReference type="PANTHER" id="PTHR23172">
    <property type="entry name" value="AUXILIN/CYCLIN G-ASSOCIATED KINASE-RELATED"/>
    <property type="match status" value="1"/>
</dbReference>
<feature type="region of interest" description="Disordered" evidence="1">
    <location>
        <begin position="804"/>
        <end position="839"/>
    </location>
</feature>
<feature type="compositionally biased region" description="Basic and acidic residues" evidence="1">
    <location>
        <begin position="391"/>
        <end position="416"/>
    </location>
</feature>
<dbReference type="GO" id="GO:0030276">
    <property type="term" value="F:clathrin binding"/>
    <property type="evidence" value="ECO:0007669"/>
    <property type="project" value="TreeGrafter"/>
</dbReference>
<gene>
    <name evidence="3" type="ORF">K505DRAFT_368716</name>
</gene>
<feature type="compositionally biased region" description="Polar residues" evidence="1">
    <location>
        <begin position="150"/>
        <end position="159"/>
    </location>
</feature>
<feature type="compositionally biased region" description="Basic and acidic residues" evidence="1">
    <location>
        <begin position="273"/>
        <end position="290"/>
    </location>
</feature>
<evidence type="ECO:0000256" key="1">
    <source>
        <dbReference type="SAM" id="MobiDB-lite"/>
    </source>
</evidence>
<feature type="region of interest" description="Disordered" evidence="1">
    <location>
        <begin position="436"/>
        <end position="672"/>
    </location>
</feature>
<feature type="compositionally biased region" description="Low complexity" evidence="1">
    <location>
        <begin position="534"/>
        <end position="546"/>
    </location>
</feature>
<feature type="compositionally biased region" description="Polar residues" evidence="1">
    <location>
        <begin position="587"/>
        <end position="631"/>
    </location>
</feature>
<dbReference type="InterPro" id="IPR009060">
    <property type="entry name" value="UBA-like_sf"/>
</dbReference>
<sequence>MDDLSGLDWSAPSKPAANPPAVFPPFRQTPTPQLSGRSTPLSAQQAGAGAISSSSRAFNPPSKPATPANDSFAGLISLNTSKASTNHLTLQERQKQIQEEKLRQEAERRKQYDTQFGAPESKFWDTLGSGKSTPEPASSGLQRPAVSVSGGHTLSQTINKPFAGLDTSSKRPVQSPPPEDDLLSAFNSAAPVDSSSHFPPSSSFDSGRSTPAYGTLGSRGHTPLPQTSTSNAFADDDDMFGLGQLAQKPAPPASIPADNDDILGLLSKPVSEFQRKPEPSPSVEDRRSAPPRESSPENVSPQDRAVAELVDMGFPANKSAIALATTESGIDVQAAVGWLLNQAHAEAKQKTQERSQDRSRQSPDHDERPRRGNTRTSTRDSSTSEPVPAWMRKEEGRSRSGQRKQDSQSAAQEKDVSQYATELGSNLFKSANSLWKTGQKKVQRAVADLQQDGDPNLPKWMKSAPGSDDGERAASSKSRRAAPSVTDEAMMLEAGSRPTKAPHSSNARRNPEHLPTRQRRGPDETHDGYPNRMSSQSPSLRQQPSSQDKRPSARLTRQDIEEQTSQAYISPARRKKTTPQPDLFSSEKPTSSQQASRQPTPAQPTSRQSTPAQHTSRQSTPAQPKNPFLQTASTPKPRSPAPSPKPRPPPRQIPPASSSALNSSASYRQKGSEAFKRGDYSAAHTAYCAALSPLPPTHPITIIVLCNRAVTNIKVGDPKAAVLDADAALAIIGLSKGEGEKIALGGTEGAKEMKEFYGKALMRKAEALEHMEKWADAGKVWKDAVEGGVGGSISIQGRNRCEKAAGGGSAASSTPAKRAPVRKAPPPKPSALADLGGAPASESEAVRKLKAANIAAENLDDEKFALTDQVDATLVAWKGSKSDNLRALLGSLDKVLWPEAGWNKVNMGDLVMPNKVKIVYMKAIAKVHPDKISQTATTEQRMISAAVFATLNEAWDKFKKDNGM</sequence>
<dbReference type="GO" id="GO:0072318">
    <property type="term" value="P:clathrin coat disassembly"/>
    <property type="evidence" value="ECO:0007669"/>
    <property type="project" value="TreeGrafter"/>
</dbReference>
<feature type="compositionally biased region" description="Pro residues" evidence="1">
    <location>
        <begin position="637"/>
        <end position="653"/>
    </location>
</feature>
<protein>
    <recommendedName>
        <fullName evidence="2">UBA domain-containing protein</fullName>
    </recommendedName>
</protein>
<feature type="compositionally biased region" description="Basic and acidic residues" evidence="1">
    <location>
        <begin position="509"/>
        <end position="529"/>
    </location>
</feature>
<feature type="compositionally biased region" description="Low complexity" evidence="1">
    <location>
        <begin position="193"/>
        <end position="206"/>
    </location>
</feature>
<dbReference type="Gene3D" id="1.10.8.10">
    <property type="entry name" value="DNA helicase RuvA subunit, C-terminal domain"/>
    <property type="match status" value="1"/>
</dbReference>
<dbReference type="SUPFAM" id="SSF46565">
    <property type="entry name" value="Chaperone J-domain"/>
    <property type="match status" value="1"/>
</dbReference>
<reference evidence="3" key="1">
    <citation type="journal article" date="2020" name="Stud. Mycol.">
        <title>101 Dothideomycetes genomes: a test case for predicting lifestyles and emergence of pathogens.</title>
        <authorList>
            <person name="Haridas S."/>
            <person name="Albert R."/>
            <person name="Binder M."/>
            <person name="Bloem J."/>
            <person name="Labutti K."/>
            <person name="Salamov A."/>
            <person name="Andreopoulos B."/>
            <person name="Baker S."/>
            <person name="Barry K."/>
            <person name="Bills G."/>
            <person name="Bluhm B."/>
            <person name="Cannon C."/>
            <person name="Castanera R."/>
            <person name="Culley D."/>
            <person name="Daum C."/>
            <person name="Ezra D."/>
            <person name="Gonzalez J."/>
            <person name="Henrissat B."/>
            <person name="Kuo A."/>
            <person name="Liang C."/>
            <person name="Lipzen A."/>
            <person name="Lutzoni F."/>
            <person name="Magnuson J."/>
            <person name="Mondo S."/>
            <person name="Nolan M."/>
            <person name="Ohm R."/>
            <person name="Pangilinan J."/>
            <person name="Park H.-J."/>
            <person name="Ramirez L."/>
            <person name="Alfaro M."/>
            <person name="Sun H."/>
            <person name="Tritt A."/>
            <person name="Yoshinaga Y."/>
            <person name="Zwiers L.-H."/>
            <person name="Turgeon B."/>
            <person name="Goodwin S."/>
            <person name="Spatafora J."/>
            <person name="Crous P."/>
            <person name="Grigoriev I."/>
        </authorList>
    </citation>
    <scope>NUCLEOTIDE SEQUENCE</scope>
    <source>
        <strain evidence="3">CBS 109.77</strain>
    </source>
</reference>
<dbReference type="Proteomes" id="UP000799757">
    <property type="component" value="Unassembled WGS sequence"/>
</dbReference>
<keyword evidence="4" id="KW-1185">Reference proteome</keyword>
<feature type="compositionally biased region" description="Low complexity" evidence="1">
    <location>
        <begin position="42"/>
        <end position="57"/>
    </location>
</feature>
<dbReference type="Pfam" id="PF22562">
    <property type="entry name" value="UBA_7"/>
    <property type="match status" value="1"/>
</dbReference>
<dbReference type="FunFam" id="1.10.287.110:FF:000002">
    <property type="entry name" value="putative tyrosine-protein phosphatase auxilin isoform X2"/>
    <property type="match status" value="1"/>
</dbReference>
<dbReference type="InterPro" id="IPR015940">
    <property type="entry name" value="UBA"/>
</dbReference>
<dbReference type="InterPro" id="IPR011990">
    <property type="entry name" value="TPR-like_helical_dom_sf"/>
</dbReference>
<evidence type="ECO:0000313" key="3">
    <source>
        <dbReference type="EMBL" id="KAF2785880.1"/>
    </source>
</evidence>
<organism evidence="3 4">
    <name type="scientific">Melanomma pulvis-pyrius CBS 109.77</name>
    <dbReference type="NCBI Taxonomy" id="1314802"/>
    <lineage>
        <taxon>Eukaryota</taxon>
        <taxon>Fungi</taxon>
        <taxon>Dikarya</taxon>
        <taxon>Ascomycota</taxon>
        <taxon>Pezizomycotina</taxon>
        <taxon>Dothideomycetes</taxon>
        <taxon>Pleosporomycetidae</taxon>
        <taxon>Pleosporales</taxon>
        <taxon>Melanommataceae</taxon>
        <taxon>Melanomma</taxon>
    </lineage>
</organism>
<feature type="compositionally biased region" description="Low complexity" evidence="1">
    <location>
        <begin position="654"/>
        <end position="666"/>
    </location>
</feature>
<feature type="region of interest" description="Disordered" evidence="1">
    <location>
        <begin position="344"/>
        <end position="418"/>
    </location>
</feature>
<feature type="domain" description="UBA" evidence="2">
    <location>
        <begin position="300"/>
        <end position="342"/>
    </location>
</feature>
<dbReference type="AlphaFoldDB" id="A0A6A6WP63"/>
<feature type="region of interest" description="Disordered" evidence="1">
    <location>
        <begin position="1"/>
        <end position="306"/>
    </location>
</feature>
<dbReference type="InterPro" id="IPR036869">
    <property type="entry name" value="J_dom_sf"/>
</dbReference>
<dbReference type="SUPFAM" id="SSF48452">
    <property type="entry name" value="TPR-like"/>
    <property type="match status" value="1"/>
</dbReference>
<feature type="compositionally biased region" description="Polar residues" evidence="1">
    <location>
        <begin position="129"/>
        <end position="141"/>
    </location>
</feature>
<dbReference type="GO" id="GO:0072583">
    <property type="term" value="P:clathrin-dependent endocytosis"/>
    <property type="evidence" value="ECO:0007669"/>
    <property type="project" value="TreeGrafter"/>
</dbReference>
<feature type="compositionally biased region" description="Basic and acidic residues" evidence="1">
    <location>
        <begin position="90"/>
        <end position="112"/>
    </location>
</feature>
<dbReference type="FunFam" id="1.25.40.10:FF:000354">
    <property type="entry name" value="UBA domain-containing protein 7"/>
    <property type="match status" value="1"/>
</dbReference>
<feature type="compositionally biased region" description="Polar residues" evidence="1">
    <location>
        <begin position="28"/>
        <end position="41"/>
    </location>
</feature>
<dbReference type="GO" id="GO:0005737">
    <property type="term" value="C:cytoplasm"/>
    <property type="evidence" value="ECO:0007669"/>
    <property type="project" value="TreeGrafter"/>
</dbReference>
<feature type="compositionally biased region" description="Basic and acidic residues" evidence="1">
    <location>
        <begin position="547"/>
        <end position="560"/>
    </location>
</feature>
<dbReference type="PANTHER" id="PTHR23172:SF19">
    <property type="entry name" value="J DOMAIN-CONTAINING PROTEIN"/>
    <property type="match status" value="1"/>
</dbReference>
<dbReference type="PROSITE" id="PS50030">
    <property type="entry name" value="UBA"/>
    <property type="match status" value="1"/>
</dbReference>
<dbReference type="Gene3D" id="1.25.40.10">
    <property type="entry name" value="Tetratricopeptide repeat domain"/>
    <property type="match status" value="1"/>
</dbReference>
<accession>A0A6A6WP63</accession>
<feature type="compositionally biased region" description="Low complexity" evidence="1">
    <location>
        <begin position="374"/>
        <end position="384"/>
    </location>
</feature>
<dbReference type="Gene3D" id="1.10.287.110">
    <property type="entry name" value="DnaJ domain"/>
    <property type="match status" value="1"/>
</dbReference>
<feature type="compositionally biased region" description="Polar residues" evidence="1">
    <location>
        <begin position="77"/>
        <end position="89"/>
    </location>
</feature>
<proteinExistence type="predicted"/>
<feature type="compositionally biased region" description="Low complexity" evidence="1">
    <location>
        <begin position="475"/>
        <end position="484"/>
    </location>
</feature>
<name>A0A6A6WP63_9PLEO</name>
<feature type="compositionally biased region" description="Basic and acidic residues" evidence="1">
    <location>
        <begin position="345"/>
        <end position="370"/>
    </location>
</feature>
<dbReference type="GO" id="GO:0031982">
    <property type="term" value="C:vesicle"/>
    <property type="evidence" value="ECO:0007669"/>
    <property type="project" value="TreeGrafter"/>
</dbReference>
<evidence type="ECO:0000259" key="2">
    <source>
        <dbReference type="PROSITE" id="PS50030"/>
    </source>
</evidence>
<dbReference type="SUPFAM" id="SSF46934">
    <property type="entry name" value="UBA-like"/>
    <property type="match status" value="1"/>
</dbReference>
<dbReference type="OrthoDB" id="1717591at2759"/>